<organism evidence="3 4">
    <name type="scientific">Amantichitinum ursilacus</name>
    <dbReference type="NCBI Taxonomy" id="857265"/>
    <lineage>
        <taxon>Bacteria</taxon>
        <taxon>Pseudomonadati</taxon>
        <taxon>Pseudomonadota</taxon>
        <taxon>Betaproteobacteria</taxon>
        <taxon>Neisseriales</taxon>
        <taxon>Chitinibacteraceae</taxon>
        <taxon>Amantichitinum</taxon>
    </lineage>
</organism>
<dbReference type="EMBL" id="LAQT01000007">
    <property type="protein sequence ID" value="KPC53302.1"/>
    <property type="molecule type" value="Genomic_DNA"/>
</dbReference>
<accession>A0A0N0XJ59</accession>
<dbReference type="PANTHER" id="PTHR30441">
    <property type="entry name" value="DUF748 DOMAIN-CONTAINING PROTEIN"/>
    <property type="match status" value="1"/>
</dbReference>
<feature type="region of interest" description="Disordered" evidence="1">
    <location>
        <begin position="726"/>
        <end position="764"/>
    </location>
</feature>
<dbReference type="InterPro" id="IPR052894">
    <property type="entry name" value="AsmA-related"/>
</dbReference>
<sequence>MDLRHSRPFRLTLLLLTSLLVLAGVGPYFVQADFAQSALVAQLQRDSHRTLSASRTRVVLLPRPALLLQDVSLTDPDKPAVFAQAQQMRIQLSIWPLLSHGRFEVHRVEFKKPVVNIEHRPDGTYNFDDLLAQPNQVGNGLRFNLDRVIFRNADLRYRDNSLNESFRVAGLDLYMDNLGDPKTGSLYLEGELQIGTQQTPQWRGKITANAAMRYHAQERRLLVADLKTTITQRGDSSPALKLADVSITGVGNLVYGWQPLRLTGGDLHLSASGKRAEQNWNTSLDLPEIKIVGDVLSLNRLALQVDMRSPGNKLSARMQVPTLSGQQGGLLRANAARIDFNMSSPGQKIAANFASPLEIQDGTLYRLPDYVLNGSYSNSALPRGDIKLESRGHAMLDLRSETMSLSSQGQLDREQMSAALTVNDFVTPEYHFNIDVNKLDLTPYLPAVTDGAKQIDQGRDIDFAWLERARAQGQVRVNELVLKNLHIDDLSMNFAAHEGKLTLDPLAATIYEGRLQGRMEVDASAPEPQIRIQQRLSDTNINTLLTDVLDTSRFEGRGQVDLDIAAQGSSLADLRRTATGNAHLQLKQGAIRGIDVEALLRNTSKQLALLGTEVTQPADQDAKTRFTQLQASLKLKDGVARNDDLAVATGVVKLTGAGDIDLGIGVIDYQMKAVTNSRVPELAGLAGLSLPISLSGGLASPEYHVDYSALKNQWLARQKAADEKAAAEHAAQLKAQAAADAARRKNPGKPTPSPTPAPATARKH</sequence>
<keyword evidence="4" id="KW-1185">Reference proteome</keyword>
<dbReference type="PANTHER" id="PTHR30441:SF4">
    <property type="entry name" value="PROTEIN ASMA"/>
    <property type="match status" value="1"/>
</dbReference>
<reference evidence="3 4" key="1">
    <citation type="submission" date="2015-07" db="EMBL/GenBank/DDBJ databases">
        <title>Draft genome sequence of the Amantichitinum ursilacus IGB-41, a new chitin-degrading bacterium.</title>
        <authorList>
            <person name="Kirstahler P."/>
            <person name="Guenther M."/>
            <person name="Grumaz C."/>
            <person name="Rupp S."/>
            <person name="Zibek S."/>
            <person name="Sohn K."/>
        </authorList>
    </citation>
    <scope>NUCLEOTIDE SEQUENCE [LARGE SCALE GENOMIC DNA]</scope>
    <source>
        <strain evidence="3 4">IGB-41</strain>
    </source>
</reference>
<proteinExistence type="predicted"/>
<comment type="caution">
    <text evidence="3">The sequence shown here is derived from an EMBL/GenBank/DDBJ whole genome shotgun (WGS) entry which is preliminary data.</text>
</comment>
<evidence type="ECO:0000313" key="3">
    <source>
        <dbReference type="EMBL" id="KPC53302.1"/>
    </source>
</evidence>
<dbReference type="InterPro" id="IPR007844">
    <property type="entry name" value="AsmA"/>
</dbReference>
<evidence type="ECO:0000256" key="1">
    <source>
        <dbReference type="SAM" id="MobiDB-lite"/>
    </source>
</evidence>
<dbReference type="Pfam" id="PF05170">
    <property type="entry name" value="AsmA"/>
    <property type="match status" value="1"/>
</dbReference>
<protein>
    <submittedName>
        <fullName evidence="3">Putative assembly protein</fullName>
    </submittedName>
</protein>
<dbReference type="GO" id="GO:0090313">
    <property type="term" value="P:regulation of protein targeting to membrane"/>
    <property type="evidence" value="ECO:0007669"/>
    <property type="project" value="TreeGrafter"/>
</dbReference>
<dbReference type="AlphaFoldDB" id="A0A0N0XJ59"/>
<dbReference type="Proteomes" id="UP000037939">
    <property type="component" value="Unassembled WGS sequence"/>
</dbReference>
<gene>
    <name evidence="3" type="ORF">WG78_09440</name>
</gene>
<evidence type="ECO:0000313" key="4">
    <source>
        <dbReference type="Proteomes" id="UP000037939"/>
    </source>
</evidence>
<dbReference type="STRING" id="857265.WG78_09440"/>
<name>A0A0N0XJ59_9NEIS</name>
<feature type="domain" description="AsmA" evidence="2">
    <location>
        <begin position="12"/>
        <end position="644"/>
    </location>
</feature>
<dbReference type="GO" id="GO:0005886">
    <property type="term" value="C:plasma membrane"/>
    <property type="evidence" value="ECO:0007669"/>
    <property type="project" value="TreeGrafter"/>
</dbReference>
<feature type="compositionally biased region" description="Low complexity" evidence="1">
    <location>
        <begin position="728"/>
        <end position="740"/>
    </location>
</feature>
<evidence type="ECO:0000259" key="2">
    <source>
        <dbReference type="Pfam" id="PF05170"/>
    </source>
</evidence>